<dbReference type="Proteomes" id="UP000179242">
    <property type="component" value="Unassembled WGS sequence"/>
</dbReference>
<name>A0A1F4U796_UNCSA</name>
<dbReference type="PANTHER" id="PTHR42983:SF1">
    <property type="entry name" value="IRON-MOLYBDENUM PROTEIN"/>
    <property type="match status" value="1"/>
</dbReference>
<evidence type="ECO:0000313" key="2">
    <source>
        <dbReference type="EMBL" id="OGC40834.1"/>
    </source>
</evidence>
<protein>
    <submittedName>
        <fullName evidence="2">Dinitrogenase iron-molybdenum cofactor biosynthesis protein</fullName>
    </submittedName>
</protein>
<dbReference type="InterPro" id="IPR033913">
    <property type="entry name" value="MTH1175_dom"/>
</dbReference>
<gene>
    <name evidence="2" type="ORF">A2438_00880</name>
</gene>
<organism evidence="2 3">
    <name type="scientific">candidate division WOR-1 bacterium RIFOXYC2_FULL_46_14</name>
    <dbReference type="NCBI Taxonomy" id="1802587"/>
    <lineage>
        <taxon>Bacteria</taxon>
        <taxon>Bacillati</taxon>
        <taxon>Saganbacteria</taxon>
    </lineage>
</organism>
<dbReference type="InterPro" id="IPR036105">
    <property type="entry name" value="DiNase_FeMo-co_biosyn_sf"/>
</dbReference>
<dbReference type="PANTHER" id="PTHR42983">
    <property type="entry name" value="DINITROGENASE IRON-MOLYBDENUM COFACTOR PROTEIN-RELATED"/>
    <property type="match status" value="1"/>
</dbReference>
<evidence type="ECO:0000313" key="3">
    <source>
        <dbReference type="Proteomes" id="UP000179242"/>
    </source>
</evidence>
<comment type="caution">
    <text evidence="2">The sequence shown here is derived from an EMBL/GenBank/DDBJ whole genome shotgun (WGS) entry which is preliminary data.</text>
</comment>
<evidence type="ECO:0000259" key="1">
    <source>
        <dbReference type="Pfam" id="PF02579"/>
    </source>
</evidence>
<reference evidence="2 3" key="1">
    <citation type="journal article" date="2016" name="Nat. Commun.">
        <title>Thousands of microbial genomes shed light on interconnected biogeochemical processes in an aquifer system.</title>
        <authorList>
            <person name="Anantharaman K."/>
            <person name="Brown C.T."/>
            <person name="Hug L.A."/>
            <person name="Sharon I."/>
            <person name="Castelle C.J."/>
            <person name="Probst A.J."/>
            <person name="Thomas B.C."/>
            <person name="Singh A."/>
            <person name="Wilkins M.J."/>
            <person name="Karaoz U."/>
            <person name="Brodie E.L."/>
            <person name="Williams K.H."/>
            <person name="Hubbard S.S."/>
            <person name="Banfield J.F."/>
        </authorList>
    </citation>
    <scope>NUCLEOTIDE SEQUENCE [LARGE SCALE GENOMIC DNA]</scope>
</reference>
<dbReference type="Gene3D" id="3.30.420.130">
    <property type="entry name" value="Dinitrogenase iron-molybdenum cofactor biosynthesis domain"/>
    <property type="match status" value="1"/>
</dbReference>
<accession>A0A1F4U796</accession>
<dbReference type="CDD" id="cd00851">
    <property type="entry name" value="MTH1175"/>
    <property type="match status" value="1"/>
</dbReference>
<dbReference type="Pfam" id="PF02579">
    <property type="entry name" value="Nitro_FeMo-Co"/>
    <property type="match status" value="1"/>
</dbReference>
<dbReference type="InterPro" id="IPR003731">
    <property type="entry name" value="Di-Nase_FeMo-co_biosynth"/>
</dbReference>
<proteinExistence type="predicted"/>
<dbReference type="SUPFAM" id="SSF53146">
    <property type="entry name" value="Nitrogenase accessory factor-like"/>
    <property type="match status" value="1"/>
</dbReference>
<feature type="domain" description="Dinitrogenase iron-molybdenum cofactor biosynthesis" evidence="1">
    <location>
        <begin position="13"/>
        <end position="102"/>
    </location>
</feature>
<dbReference type="EMBL" id="MEUJ01000002">
    <property type="protein sequence ID" value="OGC40834.1"/>
    <property type="molecule type" value="Genomic_DNA"/>
</dbReference>
<sequence length="121" mass="12833">MKLCITATGENLEAAVDPRFGRCQYFIFVDSDTLEFKAVKNPNIDTRGGAGIQSGQLVAAEKVEAVLTGNVGPNASETLNALGIKVFVGASGTVRDAVRQYKEGSLKQTTDPSVQSHFGNK</sequence>
<dbReference type="AlphaFoldDB" id="A0A1F4U796"/>